<dbReference type="PANTHER" id="PTHR43046">
    <property type="entry name" value="GDP-MANNOSE MANNOSYL HYDROLASE"/>
    <property type="match status" value="1"/>
</dbReference>
<evidence type="ECO:0000259" key="3">
    <source>
        <dbReference type="PROSITE" id="PS51462"/>
    </source>
</evidence>
<dbReference type="InterPro" id="IPR015797">
    <property type="entry name" value="NUDIX_hydrolase-like_dom_sf"/>
</dbReference>
<evidence type="ECO:0000256" key="2">
    <source>
        <dbReference type="ARBA" id="ARBA00022801"/>
    </source>
</evidence>
<proteinExistence type="predicted"/>
<dbReference type="InterPro" id="IPR000086">
    <property type="entry name" value="NUDIX_hydrolase_dom"/>
</dbReference>
<dbReference type="Pfam" id="PF00293">
    <property type="entry name" value="NUDIX"/>
    <property type="match status" value="1"/>
</dbReference>
<evidence type="ECO:0000256" key="1">
    <source>
        <dbReference type="ARBA" id="ARBA00001946"/>
    </source>
</evidence>
<dbReference type="EMBL" id="LBWB01000004">
    <property type="protein sequence ID" value="KKR01486.1"/>
    <property type="molecule type" value="Genomic_DNA"/>
</dbReference>
<keyword evidence="2" id="KW-0378">Hydrolase</keyword>
<dbReference type="AlphaFoldDB" id="A0A0G0MM49"/>
<dbReference type="PROSITE" id="PS51462">
    <property type="entry name" value="NUDIX"/>
    <property type="match status" value="1"/>
</dbReference>
<evidence type="ECO:0000313" key="4">
    <source>
        <dbReference type="EMBL" id="KKR01486.1"/>
    </source>
</evidence>
<evidence type="ECO:0000313" key="5">
    <source>
        <dbReference type="Proteomes" id="UP000033881"/>
    </source>
</evidence>
<gene>
    <name evidence="4" type="ORF">UT24_C0004G0049</name>
</gene>
<comment type="cofactor">
    <cofactor evidence="1">
        <name>Mg(2+)</name>
        <dbReference type="ChEBI" id="CHEBI:18420"/>
    </cofactor>
</comment>
<dbReference type="Proteomes" id="UP000033881">
    <property type="component" value="Unassembled WGS sequence"/>
</dbReference>
<comment type="caution">
    <text evidence="4">The sequence shown here is derived from an EMBL/GenBank/DDBJ whole genome shotgun (WGS) entry which is preliminary data.</text>
</comment>
<sequence length="153" mass="17748">MKVENKINVRVRLVIIHDRKVLVQYRQKGDFYHYIGGHLEYGETVKAACTRETKEECGDQVNFDLQKILYIRDFIIPDENEHSLELFILGSIDKTDNLEGLRDPEHSDGSVWLTWLDIDNLPDNLLPKSLSPKLLKDFNSGFPKEGEYIGEIE</sequence>
<feature type="domain" description="Nudix hydrolase" evidence="3">
    <location>
        <begin position="6"/>
        <end position="135"/>
    </location>
</feature>
<reference evidence="4 5" key="1">
    <citation type="journal article" date="2015" name="Nature">
        <title>rRNA introns, odd ribosomes, and small enigmatic genomes across a large radiation of phyla.</title>
        <authorList>
            <person name="Brown C.T."/>
            <person name="Hug L.A."/>
            <person name="Thomas B.C."/>
            <person name="Sharon I."/>
            <person name="Castelle C.J."/>
            <person name="Singh A."/>
            <person name="Wilkins M.J."/>
            <person name="Williams K.H."/>
            <person name="Banfield J.F."/>
        </authorList>
    </citation>
    <scope>NUCLEOTIDE SEQUENCE [LARGE SCALE GENOMIC DNA]</scope>
</reference>
<dbReference type="STRING" id="1618574.UT24_C0004G0049"/>
<accession>A0A0G0MM49</accession>
<dbReference type="PANTHER" id="PTHR43046:SF14">
    <property type="entry name" value="MUTT_NUDIX FAMILY PROTEIN"/>
    <property type="match status" value="1"/>
</dbReference>
<dbReference type="SUPFAM" id="SSF55811">
    <property type="entry name" value="Nudix"/>
    <property type="match status" value="1"/>
</dbReference>
<dbReference type="Gene3D" id="3.90.79.10">
    <property type="entry name" value="Nucleoside Triphosphate Pyrophosphohydrolase"/>
    <property type="match status" value="1"/>
</dbReference>
<dbReference type="InterPro" id="IPR020084">
    <property type="entry name" value="NUDIX_hydrolase_CS"/>
</dbReference>
<dbReference type="PROSITE" id="PS00893">
    <property type="entry name" value="NUDIX_BOX"/>
    <property type="match status" value="1"/>
</dbReference>
<protein>
    <recommendedName>
        <fullName evidence="3">Nudix hydrolase domain-containing protein</fullName>
    </recommendedName>
</protein>
<organism evidence="4 5">
    <name type="scientific">Candidatus Woesebacteria bacterium GW2011_GWB1_39_12</name>
    <dbReference type="NCBI Taxonomy" id="1618574"/>
    <lineage>
        <taxon>Bacteria</taxon>
        <taxon>Candidatus Woeseibacteriota</taxon>
    </lineage>
</organism>
<name>A0A0G0MM49_9BACT</name>
<dbReference type="GO" id="GO:0016787">
    <property type="term" value="F:hydrolase activity"/>
    <property type="evidence" value="ECO:0007669"/>
    <property type="project" value="UniProtKB-KW"/>
</dbReference>